<organism evidence="2 3">
    <name type="scientific">Nocardia cerradoensis</name>
    <dbReference type="NCBI Taxonomy" id="85688"/>
    <lineage>
        <taxon>Bacteria</taxon>
        <taxon>Bacillati</taxon>
        <taxon>Actinomycetota</taxon>
        <taxon>Actinomycetes</taxon>
        <taxon>Mycobacteriales</taxon>
        <taxon>Nocardiaceae</taxon>
        <taxon>Nocardia</taxon>
    </lineage>
</organism>
<evidence type="ECO:0000256" key="1">
    <source>
        <dbReference type="SAM" id="MobiDB-lite"/>
    </source>
</evidence>
<sequence>MQGHSGKARTMGSRAAAQQACRNPGERPFAGLCFVSRHPCAFGRREWRAGRTHSSSRSARRRDHTRGHSRARSPAATWFHPASRRTVLPIRGLRPRPGPCRAPRTAGQSLVGIRGRSAWRREHQRRPLAGRRPASAHPAHRPARARGLAVADPRHDHRNTPRCRRSPARAPRPHPHAPEQADARRRADHHEPAHRVGDFCPGGRPLAGYRAYRTRR</sequence>
<proteinExistence type="predicted"/>
<dbReference type="Proteomes" id="UP000215506">
    <property type="component" value="Unassembled WGS sequence"/>
</dbReference>
<dbReference type="EMBL" id="NGAF01000017">
    <property type="protein sequence ID" value="OXR41702.1"/>
    <property type="molecule type" value="Genomic_DNA"/>
</dbReference>
<feature type="compositionally biased region" description="Basic residues" evidence="1">
    <location>
        <begin position="160"/>
        <end position="175"/>
    </location>
</feature>
<evidence type="ECO:0000313" key="2">
    <source>
        <dbReference type="EMBL" id="OXR41702.1"/>
    </source>
</evidence>
<gene>
    <name evidence="2" type="ORF">B7C42_06044</name>
</gene>
<feature type="region of interest" description="Disordered" evidence="1">
    <location>
        <begin position="48"/>
        <end position="75"/>
    </location>
</feature>
<evidence type="ECO:0000313" key="3">
    <source>
        <dbReference type="Proteomes" id="UP000215506"/>
    </source>
</evidence>
<name>A0A231GYP9_9NOCA</name>
<keyword evidence="3" id="KW-1185">Reference proteome</keyword>
<protein>
    <submittedName>
        <fullName evidence="2">Uncharacterized protein</fullName>
    </submittedName>
</protein>
<dbReference type="AlphaFoldDB" id="A0A231GYP9"/>
<feature type="compositionally biased region" description="Basic residues" evidence="1">
    <location>
        <begin position="58"/>
        <end position="71"/>
    </location>
</feature>
<comment type="caution">
    <text evidence="2">The sequence shown here is derived from an EMBL/GenBank/DDBJ whole genome shotgun (WGS) entry which is preliminary data.</text>
</comment>
<reference evidence="2 3" key="1">
    <citation type="submission" date="2017-07" db="EMBL/GenBank/DDBJ databases">
        <title>First draft Genome Sequence of Nocardia cerradoensis isolated from human infection.</title>
        <authorList>
            <person name="Carrasco G."/>
        </authorList>
    </citation>
    <scope>NUCLEOTIDE SEQUENCE [LARGE SCALE GENOMIC DNA]</scope>
    <source>
        <strain evidence="2 3">CNM20130759</strain>
    </source>
</reference>
<accession>A0A231GYP9</accession>
<feature type="region of interest" description="Disordered" evidence="1">
    <location>
        <begin position="116"/>
        <end position="216"/>
    </location>
</feature>
<feature type="compositionally biased region" description="Basic and acidic residues" evidence="1">
    <location>
        <begin position="176"/>
        <end position="197"/>
    </location>
</feature>